<reference evidence="2" key="1">
    <citation type="submission" date="2019-08" db="EMBL/GenBank/DDBJ databases">
        <title>The improved chromosome-level genome for the pearl oyster Pinctada fucata martensii using PacBio sequencing and Hi-C.</title>
        <authorList>
            <person name="Zheng Z."/>
        </authorList>
    </citation>
    <scope>NUCLEOTIDE SEQUENCE</scope>
    <source>
        <strain evidence="2">ZZ-2019</strain>
        <tissue evidence="2">Adductor muscle</tissue>
    </source>
</reference>
<evidence type="ECO:0000313" key="2">
    <source>
        <dbReference type="EMBL" id="KAK3083516.1"/>
    </source>
</evidence>
<gene>
    <name evidence="2" type="ORF">FSP39_024546</name>
</gene>
<proteinExistence type="predicted"/>
<name>A0AA88XEI6_PINIB</name>
<dbReference type="SUPFAM" id="SSF56672">
    <property type="entry name" value="DNA/RNA polymerases"/>
    <property type="match status" value="1"/>
</dbReference>
<dbReference type="CDD" id="cd03714">
    <property type="entry name" value="RT_DIRS1"/>
    <property type="match status" value="1"/>
</dbReference>
<accession>A0AA88XEI6</accession>
<comment type="caution">
    <text evidence="2">The sequence shown here is derived from an EMBL/GenBank/DDBJ whole genome shotgun (WGS) entry which is preliminary data.</text>
</comment>
<dbReference type="InterPro" id="IPR043502">
    <property type="entry name" value="DNA/RNA_pol_sf"/>
</dbReference>
<keyword evidence="3" id="KW-1185">Reference proteome</keyword>
<feature type="domain" description="Reverse transcriptase" evidence="1">
    <location>
        <begin position="377"/>
        <end position="495"/>
    </location>
</feature>
<evidence type="ECO:0000313" key="3">
    <source>
        <dbReference type="Proteomes" id="UP001186944"/>
    </source>
</evidence>
<dbReference type="Pfam" id="PF00078">
    <property type="entry name" value="RVT_1"/>
    <property type="match status" value="1"/>
</dbReference>
<dbReference type="InterPro" id="IPR052055">
    <property type="entry name" value="Hepadnavirus_pol/RT"/>
</dbReference>
<organism evidence="2 3">
    <name type="scientific">Pinctada imbricata</name>
    <name type="common">Atlantic pearl-oyster</name>
    <name type="synonym">Pinctada martensii</name>
    <dbReference type="NCBI Taxonomy" id="66713"/>
    <lineage>
        <taxon>Eukaryota</taxon>
        <taxon>Metazoa</taxon>
        <taxon>Spiralia</taxon>
        <taxon>Lophotrochozoa</taxon>
        <taxon>Mollusca</taxon>
        <taxon>Bivalvia</taxon>
        <taxon>Autobranchia</taxon>
        <taxon>Pteriomorphia</taxon>
        <taxon>Pterioida</taxon>
        <taxon>Pterioidea</taxon>
        <taxon>Pteriidae</taxon>
        <taxon>Pinctada</taxon>
    </lineage>
</organism>
<dbReference type="EMBL" id="VSWD01000014">
    <property type="protein sequence ID" value="KAK3083516.1"/>
    <property type="molecule type" value="Genomic_DNA"/>
</dbReference>
<protein>
    <recommendedName>
        <fullName evidence="1">Reverse transcriptase domain-containing protein</fullName>
    </recommendedName>
</protein>
<dbReference type="AlphaFoldDB" id="A0AA88XEI6"/>
<dbReference type="InterPro" id="IPR000477">
    <property type="entry name" value="RT_dom"/>
</dbReference>
<evidence type="ECO:0000259" key="1">
    <source>
        <dbReference type="Pfam" id="PF00078"/>
    </source>
</evidence>
<dbReference type="PANTHER" id="PTHR33050">
    <property type="entry name" value="REVERSE TRANSCRIPTASE DOMAIN-CONTAINING PROTEIN"/>
    <property type="match status" value="1"/>
</dbReference>
<dbReference type="Gene3D" id="3.30.70.270">
    <property type="match status" value="1"/>
</dbReference>
<sequence>MATVEKSMDTDHADDRVLYDDGLTNEDAVSLFSTSLNEALERQKETIVSAISEKFTKDSAGTVSHVIEPVAFEFKHEGHKIQFSFNQERISKLSDIENFIRDGNFENALSTLGEQKSALQQRNKILKIADRHVWDTVHEYLDDPLADNNEDAVKLRHAVGRAARKRSFRTRPYDNRRRGGSFSANDFLRGFSNTFYSQNSTKPIYNQVRQFDPRFGVMAGFQFPETVVATTAGRQAISCVTAHSLRPNPSPYCPVPPQLPQISSSEVEYDFDHDEDSFDYEKSQKNVFVKSKLRQNVEFWQNEVKANNFILSPIKFGYVIPFAQFPPAIILKNNRSSLNYPDFVCTAINELLSAGCINEVSVPYVVNPLTVSVNSSGKKRLVLDLRHVNRFVQKQNIKFEGIKEAFTYAKKGLFMIKFDLKSGYHHIDINPNSQKYLGFSWEFEGKLRYFQFSVLPFGLSSAGHIFTKVVRVLVKYWRSRGVPIIVYLDDGWVSSDY</sequence>
<dbReference type="Gene3D" id="3.10.10.10">
    <property type="entry name" value="HIV Type 1 Reverse Transcriptase, subunit A, domain 1"/>
    <property type="match status" value="1"/>
</dbReference>
<dbReference type="Proteomes" id="UP001186944">
    <property type="component" value="Unassembled WGS sequence"/>
</dbReference>
<dbReference type="PANTHER" id="PTHR33050:SF7">
    <property type="entry name" value="RIBONUCLEASE H"/>
    <property type="match status" value="1"/>
</dbReference>
<dbReference type="InterPro" id="IPR043128">
    <property type="entry name" value="Rev_trsase/Diguanyl_cyclase"/>
</dbReference>